<feature type="binding site" evidence="12">
    <location>
        <begin position="239"/>
        <end position="243"/>
    </location>
    <ligand>
        <name>FAD</name>
        <dbReference type="ChEBI" id="CHEBI:57692"/>
    </ligand>
</feature>
<dbReference type="GO" id="GO:0000719">
    <property type="term" value="P:photoreactive repair"/>
    <property type="evidence" value="ECO:0007669"/>
    <property type="project" value="UniProtKB-ARBA"/>
</dbReference>
<dbReference type="EC" id="4.1.99.3" evidence="3"/>
<dbReference type="PANTHER" id="PTHR11455:SF9">
    <property type="entry name" value="CRYPTOCHROME CIRCADIAN CLOCK 5 ISOFORM X1"/>
    <property type="match status" value="1"/>
</dbReference>
<evidence type="ECO:0000256" key="2">
    <source>
        <dbReference type="ARBA" id="ARBA00005862"/>
    </source>
</evidence>
<dbReference type="FunFam" id="1.10.579.10:FF:000003">
    <property type="entry name" value="Deoxyribodipyrimidine photo-lyase"/>
    <property type="match status" value="1"/>
</dbReference>
<sequence length="488" mass="55050">MSSSSTALVWLRRDLRLADNPALQHALSVAETVIPVYIHAPHEEAPWEPGAASLWWLHHSLGALSNDLQRLGSRLIIRSGSTPECLESLLAETGATQLYWNRLYEPAVIKRDQQIKQQLRDQSIEVQSFNSALLFEPWEITNKAGQPCKVFTPFWKTCCAQGVHRLPLPTPETLPAVDPELTSIPLAALGLLPTLDWDTGLASSWQVGEQGAHEALESFIDGAMHAYKEDRNRPDLAGTSKLSPHLHFGEISPLQVHSACMRAVAEGRYPGEDRHLLHFLSEIGWREFSYHLLYHFPQTPESPLDTRFERFPWPKTDPEQLRAWQKGQTGIPIVDAAMRELWHTGWMHNRVRMVVASLLSKNLQIHWLEGARWFWDTLVDADLANNTQGWQWTAGCGADAAPYFRIFNPVLQGERFDPQGKYVRQWVPEIAGLPDNYLQKPWEAPAEVLAAAKINLGRTYPHPILDLGETRQSALQAFSAIKQPPVAS</sequence>
<evidence type="ECO:0000256" key="4">
    <source>
        <dbReference type="ARBA" id="ARBA00014046"/>
    </source>
</evidence>
<dbReference type="PANTHER" id="PTHR11455">
    <property type="entry name" value="CRYPTOCHROME"/>
    <property type="match status" value="1"/>
</dbReference>
<comment type="similarity">
    <text evidence="14">Belongs to the DNA photolyase family.</text>
</comment>
<dbReference type="GO" id="GO:0009416">
    <property type="term" value="P:response to light stimulus"/>
    <property type="evidence" value="ECO:0007669"/>
    <property type="project" value="TreeGrafter"/>
</dbReference>
<evidence type="ECO:0000256" key="14">
    <source>
        <dbReference type="RuleBase" id="RU004182"/>
    </source>
</evidence>
<dbReference type="SUPFAM" id="SSF52425">
    <property type="entry name" value="Cryptochrome/photolyase, N-terminal domain"/>
    <property type="match status" value="1"/>
</dbReference>
<dbReference type="InterPro" id="IPR005101">
    <property type="entry name" value="Cryptochr/Photolyase_FAD-bd"/>
</dbReference>
<evidence type="ECO:0000256" key="8">
    <source>
        <dbReference type="ARBA" id="ARBA00031671"/>
    </source>
</evidence>
<dbReference type="Pfam" id="PF00875">
    <property type="entry name" value="DNA_photolyase"/>
    <property type="match status" value="1"/>
</dbReference>
<evidence type="ECO:0000256" key="3">
    <source>
        <dbReference type="ARBA" id="ARBA00013149"/>
    </source>
</evidence>
<gene>
    <name evidence="16" type="ORF">SAMN05216526_0494</name>
</gene>
<keyword evidence="16" id="KW-0456">Lyase</keyword>
<dbReference type="AlphaFoldDB" id="A0A1R3VSK9"/>
<dbReference type="STRING" id="233100.SAMN05216526_0494"/>
<feature type="site" description="Electron transfer via tryptophanyl radical" evidence="13">
    <location>
        <position position="313"/>
    </location>
</feature>
<comment type="catalytic activity">
    <reaction evidence="9">
        <text>cyclobutadipyrimidine (in DNA) = 2 pyrimidine residues (in DNA).</text>
        <dbReference type="EC" id="4.1.99.3"/>
    </reaction>
</comment>
<evidence type="ECO:0000256" key="12">
    <source>
        <dbReference type="PIRSR" id="PIRSR602081-1"/>
    </source>
</evidence>
<dbReference type="Pfam" id="PF03441">
    <property type="entry name" value="FAD_binding_7"/>
    <property type="match status" value="1"/>
</dbReference>
<keyword evidence="17" id="KW-1185">Reference proteome</keyword>
<evidence type="ECO:0000256" key="6">
    <source>
        <dbReference type="ARBA" id="ARBA00022827"/>
    </source>
</evidence>
<dbReference type="InterPro" id="IPR018394">
    <property type="entry name" value="DNA_photolyase_1_CS_C"/>
</dbReference>
<evidence type="ECO:0000259" key="15">
    <source>
        <dbReference type="PROSITE" id="PS51645"/>
    </source>
</evidence>
<feature type="binding site" evidence="12">
    <location>
        <position position="279"/>
    </location>
    <ligand>
        <name>FAD</name>
        <dbReference type="ChEBI" id="CHEBI:57692"/>
    </ligand>
</feature>
<dbReference type="PROSITE" id="PS51645">
    <property type="entry name" value="PHR_CRY_ALPHA_BETA"/>
    <property type="match status" value="1"/>
</dbReference>
<evidence type="ECO:0000256" key="1">
    <source>
        <dbReference type="ARBA" id="ARBA00001932"/>
    </source>
</evidence>
<feature type="binding site" evidence="12">
    <location>
        <position position="227"/>
    </location>
    <ligand>
        <name>FAD</name>
        <dbReference type="ChEBI" id="CHEBI:57692"/>
    </ligand>
</feature>
<reference evidence="16 17" key="1">
    <citation type="submission" date="2017-01" db="EMBL/GenBank/DDBJ databases">
        <authorList>
            <person name="Mah S.A."/>
            <person name="Swanson W.J."/>
            <person name="Moy G.W."/>
            <person name="Vacquier V.D."/>
        </authorList>
    </citation>
    <scope>NUCLEOTIDE SEQUENCE [LARGE SCALE GENOMIC DNA]</scope>
    <source>
        <strain evidence="16 17">M9</strain>
    </source>
</reference>
<dbReference type="InterPro" id="IPR036134">
    <property type="entry name" value="Crypto/Photolyase_FAD-like_sf"/>
</dbReference>
<dbReference type="OrthoDB" id="9772484at2"/>
<accession>A0A1R3VSK9</accession>
<evidence type="ECO:0000313" key="16">
    <source>
        <dbReference type="EMBL" id="SIT66148.1"/>
    </source>
</evidence>
<dbReference type="PROSITE" id="PS00394">
    <property type="entry name" value="DNA_PHOTOLYASES_1_1"/>
    <property type="match status" value="1"/>
</dbReference>
<comment type="similarity">
    <text evidence="2">Belongs to the DNA photolyase class-1 family.</text>
</comment>
<dbReference type="Proteomes" id="UP000223759">
    <property type="component" value="Unassembled WGS sequence"/>
</dbReference>
<dbReference type="PRINTS" id="PR00147">
    <property type="entry name" value="DNAPHOTLYASE"/>
</dbReference>
<dbReference type="InterPro" id="IPR006050">
    <property type="entry name" value="DNA_photolyase_N"/>
</dbReference>
<dbReference type="InterPro" id="IPR002081">
    <property type="entry name" value="Cryptochrome/DNA_photolyase_1"/>
</dbReference>
<organism evidence="16 17">
    <name type="scientific">Ectothiorhodosinus mongolicus</name>
    <dbReference type="NCBI Taxonomy" id="233100"/>
    <lineage>
        <taxon>Bacteria</taxon>
        <taxon>Pseudomonadati</taxon>
        <taxon>Pseudomonadota</taxon>
        <taxon>Gammaproteobacteria</taxon>
        <taxon>Chromatiales</taxon>
        <taxon>Ectothiorhodospiraceae</taxon>
        <taxon>Ectothiorhodosinus</taxon>
    </lineage>
</organism>
<evidence type="ECO:0000256" key="9">
    <source>
        <dbReference type="ARBA" id="ARBA00033999"/>
    </source>
</evidence>
<dbReference type="SUPFAM" id="SSF48173">
    <property type="entry name" value="Cryptochrome/photolyase FAD-binding domain"/>
    <property type="match status" value="1"/>
</dbReference>
<dbReference type="GO" id="GO:0003677">
    <property type="term" value="F:DNA binding"/>
    <property type="evidence" value="ECO:0007669"/>
    <property type="project" value="TreeGrafter"/>
</dbReference>
<dbReference type="EMBL" id="FTPK01000001">
    <property type="protein sequence ID" value="SIT66148.1"/>
    <property type="molecule type" value="Genomic_DNA"/>
</dbReference>
<keyword evidence="7 14" id="KW-0157">Chromophore</keyword>
<keyword evidence="6 12" id="KW-0274">FAD</keyword>
<feature type="domain" description="Photolyase/cryptochrome alpha/beta" evidence="15">
    <location>
        <begin position="5"/>
        <end position="134"/>
    </location>
</feature>
<evidence type="ECO:0000256" key="13">
    <source>
        <dbReference type="PIRSR" id="PIRSR602081-2"/>
    </source>
</evidence>
<evidence type="ECO:0000256" key="7">
    <source>
        <dbReference type="ARBA" id="ARBA00022991"/>
    </source>
</evidence>
<comment type="cofactor">
    <cofactor evidence="12">
        <name>FAD</name>
        <dbReference type="ChEBI" id="CHEBI:57692"/>
    </cofactor>
    <text evidence="12">Binds 1 FAD per subunit.</text>
</comment>
<feature type="binding site" evidence="12">
    <location>
        <begin position="380"/>
        <end position="382"/>
    </location>
    <ligand>
        <name>FAD</name>
        <dbReference type="ChEBI" id="CHEBI:57692"/>
    </ligand>
</feature>
<evidence type="ECO:0000256" key="5">
    <source>
        <dbReference type="ARBA" id="ARBA00022630"/>
    </source>
</evidence>
<dbReference type="InterPro" id="IPR014729">
    <property type="entry name" value="Rossmann-like_a/b/a_fold"/>
</dbReference>
<keyword evidence="5 12" id="KW-0285">Flavoprotein</keyword>
<dbReference type="GO" id="GO:0003904">
    <property type="term" value="F:deoxyribodipyrimidine photo-lyase activity"/>
    <property type="evidence" value="ECO:0007669"/>
    <property type="project" value="UniProtKB-EC"/>
</dbReference>
<dbReference type="Gene3D" id="1.25.40.80">
    <property type="match status" value="1"/>
</dbReference>
<dbReference type="InterPro" id="IPR036155">
    <property type="entry name" value="Crypto/Photolyase_N_sf"/>
</dbReference>
<protein>
    <recommendedName>
        <fullName evidence="4">Deoxyribodipyrimidine photo-lyase</fullName>
        <ecNumber evidence="3">4.1.99.3</ecNumber>
    </recommendedName>
    <alternativeName>
        <fullName evidence="8">DNA photolyase</fullName>
    </alternativeName>
    <alternativeName>
        <fullName evidence="11">Photoreactivating enzyme</fullName>
    </alternativeName>
</protein>
<evidence type="ECO:0000313" key="17">
    <source>
        <dbReference type="Proteomes" id="UP000223759"/>
    </source>
</evidence>
<evidence type="ECO:0000256" key="11">
    <source>
        <dbReference type="ARBA" id="ARBA00083107"/>
    </source>
</evidence>
<evidence type="ECO:0000256" key="10">
    <source>
        <dbReference type="ARBA" id="ARBA00059220"/>
    </source>
</evidence>
<feature type="site" description="Electron transfer via tryptophanyl radical" evidence="13">
    <location>
        <position position="390"/>
    </location>
</feature>
<dbReference type="RefSeq" id="WP_076754618.1">
    <property type="nucleotide sequence ID" value="NZ_CP023018.1"/>
</dbReference>
<proteinExistence type="inferred from homology"/>
<name>A0A1R3VSK9_9GAMM</name>
<comment type="cofactor">
    <cofactor evidence="1">
        <name>(6R)-5,10-methylene-5,6,7,8-tetrahydrofolate</name>
        <dbReference type="ChEBI" id="CHEBI:15636"/>
    </cofactor>
</comment>
<dbReference type="Gene3D" id="3.40.50.620">
    <property type="entry name" value="HUPs"/>
    <property type="match status" value="1"/>
</dbReference>
<dbReference type="Gene3D" id="1.10.579.10">
    <property type="entry name" value="DNA Cyclobutane Dipyrimidine Photolyase, subunit A, domain 3"/>
    <property type="match status" value="1"/>
</dbReference>
<comment type="function">
    <text evidence="10">Involved in repair of UV radiation-induced DNA damage. Catalyzes the light-dependent monomerization (300-600 nm) of cyclobutyl pyrimidine dimers (in cis-syn configuration), which are formed between adjacent bases on the same DNA strand upon exposure to ultraviolet radiation.</text>
</comment>
<feature type="site" description="Electron transfer via tryptophanyl radical" evidence="13">
    <location>
        <position position="367"/>
    </location>
</feature>
<dbReference type="GO" id="GO:0071949">
    <property type="term" value="F:FAD binding"/>
    <property type="evidence" value="ECO:0007669"/>
    <property type="project" value="TreeGrafter"/>
</dbReference>